<sequence>MGQTIGIVGGLVIGDAVVKAGLVSNLMVVIIALTAIASFVVPSNEMSNTLRILTFPLILLAGTFGFVGIAIGFLVLLIHLSRLESLGAPYFAPVSPLFVKDLKDTFLRLPIYKLNTRPKDVNAQKSVIVERSREWDDNEK</sequence>
<evidence type="ECO:0000256" key="2">
    <source>
        <dbReference type="ARBA" id="ARBA00005278"/>
    </source>
</evidence>
<dbReference type="InterPro" id="IPR004995">
    <property type="entry name" value="Spore_Ger"/>
</dbReference>
<feature type="transmembrane region" description="Helical" evidence="4">
    <location>
        <begin position="53"/>
        <end position="80"/>
    </location>
</feature>
<name>A0A4Y8IMK1_9BACI</name>
<gene>
    <name evidence="5" type="ORF">E3U55_09890</name>
</gene>
<keyword evidence="4" id="KW-0812">Transmembrane</keyword>
<dbReference type="AlphaFoldDB" id="A0A4Y8IMK1"/>
<comment type="caution">
    <text evidence="5">The sequence shown here is derived from an EMBL/GenBank/DDBJ whole genome shotgun (WGS) entry which is preliminary data.</text>
</comment>
<dbReference type="InterPro" id="IPR050768">
    <property type="entry name" value="UPF0353/GerABKA_families"/>
</dbReference>
<organism evidence="5 6">
    <name type="scientific">Filobacillus milosensis</name>
    <dbReference type="NCBI Taxonomy" id="94137"/>
    <lineage>
        <taxon>Bacteria</taxon>
        <taxon>Bacillati</taxon>
        <taxon>Bacillota</taxon>
        <taxon>Bacilli</taxon>
        <taxon>Bacillales</taxon>
        <taxon>Bacillaceae</taxon>
        <taxon>Filobacillus</taxon>
    </lineage>
</organism>
<comment type="similarity">
    <text evidence="2">Belongs to the GerABKA family.</text>
</comment>
<dbReference type="EMBL" id="SOPW01000009">
    <property type="protein sequence ID" value="TFB21122.1"/>
    <property type="molecule type" value="Genomic_DNA"/>
</dbReference>
<evidence type="ECO:0000256" key="1">
    <source>
        <dbReference type="ARBA" id="ARBA00004141"/>
    </source>
</evidence>
<evidence type="ECO:0000313" key="6">
    <source>
        <dbReference type="Proteomes" id="UP000297975"/>
    </source>
</evidence>
<keyword evidence="4" id="KW-1133">Transmembrane helix</keyword>
<dbReference type="Proteomes" id="UP000297975">
    <property type="component" value="Unassembled WGS sequence"/>
</dbReference>
<dbReference type="RefSeq" id="WP_134340263.1">
    <property type="nucleotide sequence ID" value="NZ_SOPW01000009.1"/>
</dbReference>
<keyword evidence="3 4" id="KW-0472">Membrane</keyword>
<reference evidence="5 6" key="1">
    <citation type="submission" date="2019-03" db="EMBL/GenBank/DDBJ databases">
        <authorList>
            <person name="He R.-H."/>
        </authorList>
    </citation>
    <scope>NUCLEOTIDE SEQUENCE [LARGE SCALE GENOMIC DNA]</scope>
    <source>
        <strain evidence="6">SH 714</strain>
    </source>
</reference>
<evidence type="ECO:0000313" key="5">
    <source>
        <dbReference type="EMBL" id="TFB21122.1"/>
    </source>
</evidence>
<protein>
    <recommendedName>
        <fullName evidence="7">Spore germination protein</fullName>
    </recommendedName>
</protein>
<evidence type="ECO:0000256" key="3">
    <source>
        <dbReference type="ARBA" id="ARBA00023136"/>
    </source>
</evidence>
<dbReference type="Pfam" id="PF03323">
    <property type="entry name" value="GerA"/>
    <property type="match status" value="1"/>
</dbReference>
<dbReference type="GO" id="GO:0009847">
    <property type="term" value="P:spore germination"/>
    <property type="evidence" value="ECO:0007669"/>
    <property type="project" value="InterPro"/>
</dbReference>
<dbReference type="PANTHER" id="PTHR22550:SF5">
    <property type="entry name" value="LEUCINE ZIPPER PROTEIN 4"/>
    <property type="match status" value="1"/>
</dbReference>
<keyword evidence="6" id="KW-1185">Reference proteome</keyword>
<feature type="transmembrane region" description="Helical" evidence="4">
    <location>
        <begin position="20"/>
        <end position="41"/>
    </location>
</feature>
<evidence type="ECO:0008006" key="7">
    <source>
        <dbReference type="Google" id="ProtNLM"/>
    </source>
</evidence>
<evidence type="ECO:0000256" key="4">
    <source>
        <dbReference type="SAM" id="Phobius"/>
    </source>
</evidence>
<dbReference type="GO" id="GO:0016020">
    <property type="term" value="C:membrane"/>
    <property type="evidence" value="ECO:0007669"/>
    <property type="project" value="UniProtKB-SubCell"/>
</dbReference>
<dbReference type="OrthoDB" id="9772630at2"/>
<accession>A0A4Y8IMK1</accession>
<comment type="subcellular location">
    <subcellularLocation>
        <location evidence="1">Membrane</location>
        <topology evidence="1">Multi-pass membrane protein</topology>
    </subcellularLocation>
</comment>
<dbReference type="PANTHER" id="PTHR22550">
    <property type="entry name" value="SPORE GERMINATION PROTEIN"/>
    <property type="match status" value="1"/>
</dbReference>
<proteinExistence type="inferred from homology"/>